<comment type="caution">
    <text evidence="2">The sequence shown here is derived from an EMBL/GenBank/DDBJ whole genome shotgun (WGS) entry which is preliminary data.</text>
</comment>
<feature type="region of interest" description="Disordered" evidence="1">
    <location>
        <begin position="92"/>
        <end position="528"/>
    </location>
</feature>
<reference evidence="2 3" key="1">
    <citation type="submission" date="2024-05" db="EMBL/GenBank/DDBJ databases">
        <title>A draft genome resource for the thread blight pathogen Marasmius tenuissimus strain MS-2.</title>
        <authorList>
            <person name="Yulfo-Soto G.E."/>
            <person name="Baruah I.K."/>
            <person name="Amoako-Attah I."/>
            <person name="Bukari Y."/>
            <person name="Meinhardt L.W."/>
            <person name="Bailey B.A."/>
            <person name="Cohen S.P."/>
        </authorList>
    </citation>
    <scope>NUCLEOTIDE SEQUENCE [LARGE SCALE GENOMIC DNA]</scope>
    <source>
        <strain evidence="2 3">MS-2</strain>
    </source>
</reference>
<evidence type="ECO:0000313" key="3">
    <source>
        <dbReference type="Proteomes" id="UP001437256"/>
    </source>
</evidence>
<sequence length="765" mass="84388">MSPQSLNEMLEAKNRHEKQLREREGRLDRLTSKVKQLQKRQQTLAKRPKGAADAARDLEAQLAATEREKGELEPLVVADKKHFRDLSHEYNRAKWAADKAGKDEQGTSAGPSALAQSDASRTKSGMSSQEYDLIFDPNLTPDEDSEETTRVVKTSNDGKIAGRKRRALPVGGGQKKVCISGGIDEARNPSHEGSKRPKKAHPPPAPTATRRRTRATSRLDTPVDEAMDVPNNTTTSENVPQPFIQKKRRNVRSEEGLTVLPEGVSIDDFLAGSNPGKAESEMQPTEPTPGTAVDQNGPANLLNRGEAAPSSESVVGSQDALRARKEGDVEKEKQCPDGETSLRSTIPLLEDGMGNTETEGQKKETEGVTTRVNIPKAAEAGLMNRQVDLSEVGNSQQGSRDDETGEGGDGLRDGKPIKDAQVPTESPTSGETMNARMPNKGLSGNPRPASQMRQNSRCIQPVAGQSSKAARPPPTMERREDNDDDQNIALSTLDNSESDEEGESKSRQRTGRPRQGKGLKNGGDRRYFRDEEMENEALETIENFIAKPVSSNVLSNTLRGYIRGHASRCPEAGTTCREVALQVLVSQQAFLKCNYHHKSGKHRGRYIFDGMNPDDGSPKLTGVPFAPSEPKKNDDAKSFRKEKDTCGALERCEIPVREGIEICHCGCTLEDALWGLYLWKTGEIVFGERFDNYRTDWLDPRQRGFIIERLKSHGVRLENLWKYRLEEKGPGRMYVEVSRADQLRAHIAVLQEMLAELEGKSTDAA</sequence>
<feature type="compositionally biased region" description="Polar residues" evidence="1">
    <location>
        <begin position="33"/>
        <end position="44"/>
    </location>
</feature>
<keyword evidence="3" id="KW-1185">Reference proteome</keyword>
<feature type="compositionally biased region" description="Polar residues" evidence="1">
    <location>
        <begin position="423"/>
        <end position="432"/>
    </location>
</feature>
<feature type="compositionally biased region" description="Basic residues" evidence="1">
    <location>
        <begin position="507"/>
        <end position="517"/>
    </location>
</feature>
<name>A0ABR2ZXY8_9AGAR</name>
<evidence type="ECO:0000313" key="2">
    <source>
        <dbReference type="EMBL" id="KAL0066248.1"/>
    </source>
</evidence>
<feature type="compositionally biased region" description="Polar residues" evidence="1">
    <location>
        <begin position="106"/>
        <end position="130"/>
    </location>
</feature>
<gene>
    <name evidence="2" type="ORF">AAF712_006679</name>
</gene>
<feature type="compositionally biased region" description="Polar residues" evidence="1">
    <location>
        <begin position="230"/>
        <end position="239"/>
    </location>
</feature>
<evidence type="ECO:0000256" key="1">
    <source>
        <dbReference type="SAM" id="MobiDB-lite"/>
    </source>
</evidence>
<feature type="compositionally biased region" description="Polar residues" evidence="1">
    <location>
        <begin position="451"/>
        <end position="468"/>
    </location>
</feature>
<feature type="region of interest" description="Disordered" evidence="1">
    <location>
        <begin position="1"/>
        <end position="72"/>
    </location>
</feature>
<dbReference type="EMBL" id="JBBXMP010000037">
    <property type="protein sequence ID" value="KAL0066248.1"/>
    <property type="molecule type" value="Genomic_DNA"/>
</dbReference>
<feature type="compositionally biased region" description="Basic and acidic residues" evidence="1">
    <location>
        <begin position="409"/>
        <end position="418"/>
    </location>
</feature>
<feature type="compositionally biased region" description="Basic and acidic residues" evidence="1">
    <location>
        <begin position="321"/>
        <end position="336"/>
    </location>
</feature>
<proteinExistence type="predicted"/>
<dbReference type="Proteomes" id="UP001437256">
    <property type="component" value="Unassembled WGS sequence"/>
</dbReference>
<protein>
    <submittedName>
        <fullName evidence="2">Uncharacterized protein</fullName>
    </submittedName>
</protein>
<feature type="compositionally biased region" description="Basic and acidic residues" evidence="1">
    <location>
        <begin position="184"/>
        <end position="195"/>
    </location>
</feature>
<accession>A0ABR2ZXY8</accession>
<organism evidence="2 3">
    <name type="scientific">Marasmius tenuissimus</name>
    <dbReference type="NCBI Taxonomy" id="585030"/>
    <lineage>
        <taxon>Eukaryota</taxon>
        <taxon>Fungi</taxon>
        <taxon>Dikarya</taxon>
        <taxon>Basidiomycota</taxon>
        <taxon>Agaricomycotina</taxon>
        <taxon>Agaricomycetes</taxon>
        <taxon>Agaricomycetidae</taxon>
        <taxon>Agaricales</taxon>
        <taxon>Marasmiineae</taxon>
        <taxon>Marasmiaceae</taxon>
        <taxon>Marasmius</taxon>
    </lineage>
</organism>
<feature type="compositionally biased region" description="Basic and acidic residues" evidence="1">
    <location>
        <begin position="10"/>
        <end position="31"/>
    </location>
</feature>
<feature type="compositionally biased region" description="Basic and acidic residues" evidence="1">
    <location>
        <begin position="54"/>
        <end position="72"/>
    </location>
</feature>
<feature type="compositionally biased region" description="Basic and acidic residues" evidence="1">
    <location>
        <begin position="92"/>
        <end position="105"/>
    </location>
</feature>